<dbReference type="InterPro" id="IPR006912">
    <property type="entry name" value="Harbinger_derived_prot"/>
</dbReference>
<proteinExistence type="predicted"/>
<reference evidence="1 2" key="1">
    <citation type="submission" date="2024-04" db="EMBL/GenBank/DDBJ databases">
        <authorList>
            <person name="Fracassetti M."/>
        </authorList>
    </citation>
    <scope>NUCLEOTIDE SEQUENCE [LARGE SCALE GENOMIC DNA]</scope>
</reference>
<keyword evidence="2" id="KW-1185">Reference proteome</keyword>
<protein>
    <recommendedName>
        <fullName evidence="3">Transposase</fullName>
    </recommendedName>
</protein>
<organism evidence="1 2">
    <name type="scientific">Linum trigynum</name>
    <dbReference type="NCBI Taxonomy" id="586398"/>
    <lineage>
        <taxon>Eukaryota</taxon>
        <taxon>Viridiplantae</taxon>
        <taxon>Streptophyta</taxon>
        <taxon>Embryophyta</taxon>
        <taxon>Tracheophyta</taxon>
        <taxon>Spermatophyta</taxon>
        <taxon>Magnoliopsida</taxon>
        <taxon>eudicotyledons</taxon>
        <taxon>Gunneridae</taxon>
        <taxon>Pentapetalae</taxon>
        <taxon>rosids</taxon>
        <taxon>fabids</taxon>
        <taxon>Malpighiales</taxon>
        <taxon>Linaceae</taxon>
        <taxon>Linum</taxon>
    </lineage>
</organism>
<sequence length="188" mass="21503">MGRGVSTTSSTSDDNVWRYDASPTNGMSSPGHTYNQCYYLDNRIYPEWATFVKTITAPNNQKKKLFAKRQEAYRKDVERAFGILQERWVIIIGSSRVWDVHTMGEIMLACIILHNMIVEDQQNNGEEALAMMGQYDTNSDFTVDPPDHDMSTLMSYKASHGRIRDRQGHHSLRDDLVEHLWAKEGGGE</sequence>
<dbReference type="PANTHER" id="PTHR47150:SF7">
    <property type="entry name" value="NUCLEASE"/>
    <property type="match status" value="1"/>
</dbReference>
<dbReference type="PANTHER" id="PTHR47150">
    <property type="entry name" value="OS12G0169200 PROTEIN"/>
    <property type="match status" value="1"/>
</dbReference>
<evidence type="ECO:0000313" key="1">
    <source>
        <dbReference type="EMBL" id="CAL1382403.1"/>
    </source>
</evidence>
<dbReference type="AlphaFoldDB" id="A0AAV2E9S5"/>
<evidence type="ECO:0000313" key="2">
    <source>
        <dbReference type="Proteomes" id="UP001497516"/>
    </source>
</evidence>
<dbReference type="Pfam" id="PF04827">
    <property type="entry name" value="Plant_tran"/>
    <property type="match status" value="1"/>
</dbReference>
<accession>A0AAV2E9S5</accession>
<name>A0AAV2E9S5_9ROSI</name>
<gene>
    <name evidence="1" type="ORF">LTRI10_LOCUS23730</name>
</gene>
<evidence type="ECO:0008006" key="3">
    <source>
        <dbReference type="Google" id="ProtNLM"/>
    </source>
</evidence>
<dbReference type="Proteomes" id="UP001497516">
    <property type="component" value="Chromosome 4"/>
</dbReference>
<dbReference type="EMBL" id="OZ034817">
    <property type="protein sequence ID" value="CAL1382403.1"/>
    <property type="molecule type" value="Genomic_DNA"/>
</dbReference>